<dbReference type="PANTHER" id="PTHR32246:SF28">
    <property type="entry name" value="C2 DOMAIN-CONTAINING PROTEIN"/>
    <property type="match status" value="1"/>
</dbReference>
<dbReference type="InterPro" id="IPR035892">
    <property type="entry name" value="C2_domain_sf"/>
</dbReference>
<reference evidence="3 4" key="1">
    <citation type="submission" date="2013-10" db="EMBL/GenBank/DDBJ databases">
        <authorList>
            <consortium name="International Citrus Genome Consortium"/>
            <person name="Jenkins J."/>
            <person name="Schmutz J."/>
            <person name="Prochnik S."/>
            <person name="Rokhsar D."/>
            <person name="Gmitter F."/>
            <person name="Ollitrault P."/>
            <person name="Machado M."/>
            <person name="Talon M."/>
            <person name="Wincker P."/>
            <person name="Jaillon O."/>
            <person name="Morgante M."/>
        </authorList>
    </citation>
    <scope>NUCLEOTIDE SEQUENCE</scope>
    <source>
        <strain evidence="4">cv. Clemenules</strain>
    </source>
</reference>
<keyword evidence="4" id="KW-1185">Reference proteome</keyword>
<feature type="region of interest" description="Disordered" evidence="1">
    <location>
        <begin position="267"/>
        <end position="288"/>
    </location>
</feature>
<proteinExistence type="predicted"/>
<dbReference type="Gene3D" id="2.60.40.150">
    <property type="entry name" value="C2 domain"/>
    <property type="match status" value="1"/>
</dbReference>
<dbReference type="AlphaFoldDB" id="V4UCQ7"/>
<dbReference type="eggNOG" id="ENOG502S08U">
    <property type="taxonomic scope" value="Eukaryota"/>
</dbReference>
<sequence>MEWSTLELKVNSCSDLKAFNLFNKLSVYSVVSIINGELKKKEQRQTCLQRQKTPTDREGGGNPEWNHMMKFDIKAFVDNCNHLFIAFDLYSEGVIYGYRSIGKVHVPLKDLIDEFNGAVRFVRYQIRTGHGKPNGVLSFCYKLKGMTIKKGEIPSPEVCLSPGIHSSKEKVNYPCVEVDDLSSPGICYPPLDYVCSPLPGFYSPPPNYQYEATKGYGTTLPPLSPVQVSSLTVASGSHYHPCPSPYVKSPWPWQHVQSTGYANAHDLSVHPVSDGSEHSSLWTPSSTR</sequence>
<organism evidence="3 4">
    <name type="scientific">Citrus clementina</name>
    <name type="common">Clementine</name>
    <name type="synonym">Citrus deliciosa x Citrus sinensis</name>
    <dbReference type="NCBI Taxonomy" id="85681"/>
    <lineage>
        <taxon>Eukaryota</taxon>
        <taxon>Viridiplantae</taxon>
        <taxon>Streptophyta</taxon>
        <taxon>Embryophyta</taxon>
        <taxon>Tracheophyta</taxon>
        <taxon>Spermatophyta</taxon>
        <taxon>Magnoliopsida</taxon>
        <taxon>eudicotyledons</taxon>
        <taxon>Gunneridae</taxon>
        <taxon>Pentapetalae</taxon>
        <taxon>rosids</taxon>
        <taxon>malvids</taxon>
        <taxon>Sapindales</taxon>
        <taxon>Rutaceae</taxon>
        <taxon>Aurantioideae</taxon>
        <taxon>Citrus</taxon>
    </lineage>
</organism>
<feature type="domain" description="C2" evidence="2">
    <location>
        <begin position="1"/>
        <end position="122"/>
    </location>
</feature>
<protein>
    <recommendedName>
        <fullName evidence="2">C2 domain-containing protein</fullName>
    </recommendedName>
</protein>
<dbReference type="Proteomes" id="UP000030687">
    <property type="component" value="Unassembled WGS sequence"/>
</dbReference>
<dbReference type="PROSITE" id="PS50004">
    <property type="entry name" value="C2"/>
    <property type="match status" value="1"/>
</dbReference>
<dbReference type="SUPFAM" id="SSF49562">
    <property type="entry name" value="C2 domain (Calcium/lipid-binding domain, CaLB)"/>
    <property type="match status" value="1"/>
</dbReference>
<dbReference type="STRING" id="85681.V4UCQ7"/>
<dbReference type="OrthoDB" id="1068731at2759"/>
<evidence type="ECO:0000256" key="1">
    <source>
        <dbReference type="SAM" id="MobiDB-lite"/>
    </source>
</evidence>
<gene>
    <name evidence="3" type="ORF">CICLE_v10028983mg</name>
</gene>
<dbReference type="PANTHER" id="PTHR32246">
    <property type="entry name" value="INGRESSION PROTEIN FIC1"/>
    <property type="match status" value="1"/>
</dbReference>
<dbReference type="CDD" id="cd04051">
    <property type="entry name" value="C2_SRC2_like"/>
    <property type="match status" value="1"/>
</dbReference>
<evidence type="ECO:0000313" key="4">
    <source>
        <dbReference type="Proteomes" id="UP000030687"/>
    </source>
</evidence>
<dbReference type="GO" id="GO:0006952">
    <property type="term" value="P:defense response"/>
    <property type="evidence" value="ECO:0007669"/>
    <property type="project" value="InterPro"/>
</dbReference>
<dbReference type="SMART" id="SM00239">
    <property type="entry name" value="C2"/>
    <property type="match status" value="1"/>
</dbReference>
<dbReference type="EMBL" id="KI536978">
    <property type="protein sequence ID" value="ESR37079.1"/>
    <property type="molecule type" value="Genomic_DNA"/>
</dbReference>
<accession>V4UCQ7</accession>
<dbReference type="KEGG" id="cic:CICLE_v10028983mg"/>
<name>V4UCQ7_CITCL</name>
<dbReference type="OMA" id="DGWRINS"/>
<dbReference type="InParanoid" id="V4UCQ7"/>
<dbReference type="Pfam" id="PF00168">
    <property type="entry name" value="C2"/>
    <property type="match status" value="1"/>
</dbReference>
<dbReference type="InterPro" id="IPR044750">
    <property type="entry name" value="C2_SRC2/BAP"/>
</dbReference>
<dbReference type="Gramene" id="ESR37079">
    <property type="protein sequence ID" value="ESR37079"/>
    <property type="gene ID" value="CICLE_v10028983mg"/>
</dbReference>
<evidence type="ECO:0000259" key="2">
    <source>
        <dbReference type="PROSITE" id="PS50004"/>
    </source>
</evidence>
<dbReference type="InterPro" id="IPR000008">
    <property type="entry name" value="C2_dom"/>
</dbReference>
<feature type="compositionally biased region" description="Polar residues" evidence="1">
    <location>
        <begin position="278"/>
        <end position="288"/>
    </location>
</feature>
<evidence type="ECO:0000313" key="3">
    <source>
        <dbReference type="EMBL" id="ESR37079.1"/>
    </source>
</evidence>